<dbReference type="GeneID" id="73471352"/>
<feature type="compositionally biased region" description="Basic and acidic residues" evidence="1">
    <location>
        <begin position="352"/>
        <end position="363"/>
    </location>
</feature>
<reference evidence="3 4" key="1">
    <citation type="journal article" date="2021" name="DNA Res.">
        <title>Genome analysis of Candida subhashii reveals its hybrid nature and dual mitochondrial genome conformations.</title>
        <authorList>
            <person name="Mixao V."/>
            <person name="Hegedusova E."/>
            <person name="Saus E."/>
            <person name="Pryszcz L.P."/>
            <person name="Cillingova A."/>
            <person name="Nosek J."/>
            <person name="Gabaldon T."/>
        </authorList>
    </citation>
    <scope>NUCLEOTIDE SEQUENCE [LARGE SCALE GENOMIC DNA]</scope>
    <source>
        <strain evidence="3 4">CBS 10753</strain>
    </source>
</reference>
<protein>
    <recommendedName>
        <fullName evidence="5">Hyphally-regulated cell wall protein N-terminal domain-containing protein</fullName>
    </recommendedName>
</protein>
<feature type="chain" id="PRO_5035159807" description="Hyphally-regulated cell wall protein N-terminal domain-containing protein" evidence="2">
    <location>
        <begin position="21"/>
        <end position="719"/>
    </location>
</feature>
<dbReference type="EMBL" id="JAGSYN010000187">
    <property type="protein sequence ID" value="KAG7661949.1"/>
    <property type="molecule type" value="Genomic_DNA"/>
</dbReference>
<feature type="compositionally biased region" description="Low complexity" evidence="1">
    <location>
        <begin position="364"/>
        <end position="391"/>
    </location>
</feature>
<feature type="region of interest" description="Disordered" evidence="1">
    <location>
        <begin position="610"/>
        <end position="647"/>
    </location>
</feature>
<dbReference type="RefSeq" id="XP_049262182.1">
    <property type="nucleotide sequence ID" value="XM_049408523.1"/>
</dbReference>
<keyword evidence="4" id="KW-1185">Reference proteome</keyword>
<accession>A0A8J5Q5U1</accession>
<keyword evidence="2" id="KW-0732">Signal</keyword>
<feature type="compositionally biased region" description="Low complexity" evidence="1">
    <location>
        <begin position="400"/>
        <end position="447"/>
    </location>
</feature>
<name>A0A8J5Q5U1_9ASCO</name>
<evidence type="ECO:0000256" key="1">
    <source>
        <dbReference type="SAM" id="MobiDB-lite"/>
    </source>
</evidence>
<evidence type="ECO:0008006" key="5">
    <source>
        <dbReference type="Google" id="ProtNLM"/>
    </source>
</evidence>
<feature type="compositionally biased region" description="Low complexity" evidence="1">
    <location>
        <begin position="475"/>
        <end position="497"/>
    </location>
</feature>
<evidence type="ECO:0000313" key="3">
    <source>
        <dbReference type="EMBL" id="KAG7661949.1"/>
    </source>
</evidence>
<feature type="signal peptide" evidence="2">
    <location>
        <begin position="1"/>
        <end position="20"/>
    </location>
</feature>
<organism evidence="3 4">
    <name type="scientific">[Candida] subhashii</name>
    <dbReference type="NCBI Taxonomy" id="561895"/>
    <lineage>
        <taxon>Eukaryota</taxon>
        <taxon>Fungi</taxon>
        <taxon>Dikarya</taxon>
        <taxon>Ascomycota</taxon>
        <taxon>Saccharomycotina</taxon>
        <taxon>Pichiomycetes</taxon>
        <taxon>Debaryomycetaceae</taxon>
        <taxon>Spathaspora</taxon>
    </lineage>
</organism>
<feature type="region of interest" description="Disordered" evidence="1">
    <location>
        <begin position="343"/>
        <end position="508"/>
    </location>
</feature>
<feature type="region of interest" description="Disordered" evidence="1">
    <location>
        <begin position="652"/>
        <end position="671"/>
    </location>
</feature>
<feature type="compositionally biased region" description="Polar residues" evidence="1">
    <location>
        <begin position="498"/>
        <end position="508"/>
    </location>
</feature>
<proteinExistence type="predicted"/>
<dbReference type="Proteomes" id="UP000694255">
    <property type="component" value="Unassembled WGS sequence"/>
</dbReference>
<sequence>MVKSLLLISLLLLFQSYLNCRDVDNLLVIRGDYDDSEGFEVGSQSTLSLVDCLDCNIKSVLIEPNGKYLFTTSIEGSKARPVLTHHSVENYGNLQIDIRKDAKSGTFSFSKDIINYSEFNILANCQVVFSASTFENKPGGTFRTLATPGSVFIDFFINEGKICLQNTALFITNQSLQSNKGCIITNSDLLIPGNIASDICLSKDSRFIQFTSTVDSVYIANFGGISQTIETVVSMNQDTCVLRYNAPFVEVSDEAQGTKFSLNVGFDYKESEFVVLCEDGYVQLSYPSGVPDGANSCPCECGEPDILDVPGTKCEVSTQTFPGTTRTLLITTSDYRWTTTTKYFEPTPTTSKSEESTTSKSEESTTSEPIESITSGLDATTSESETNNTDSSETESQDFTSSATTTSKTTRSEVTTTKSDPPEESTTTTGSSSTDTGVDGTSESSSTNPDTQGSTSSKHEETSPDPIWSTTGEPETTGGNKSTSTTSSGVVELSETEATATVEMSNTGEYTNIETEFTSSILESSEIPPPIKFEESDWSGNSSTRNTYYGAITLSIPTVKPITSYRKVTSSSNTHPTKVSSSPHQTIVLTTIDDRLTHVTLTISPTSRITTESKSTTTSQHSAVSSETLTSTPHNIPTSNYSGGEITTRNRETTSFDRSTDTVSTSDSTNTVSTPDVLSYTIIPHPTVSPIEDSGERVVTARMLWLSGIAAFAIAMILS</sequence>
<evidence type="ECO:0000313" key="4">
    <source>
        <dbReference type="Proteomes" id="UP000694255"/>
    </source>
</evidence>
<comment type="caution">
    <text evidence="3">The sequence shown here is derived from an EMBL/GenBank/DDBJ whole genome shotgun (WGS) entry which is preliminary data.</text>
</comment>
<gene>
    <name evidence="3" type="ORF">J8A68_004552</name>
</gene>
<dbReference type="AlphaFoldDB" id="A0A8J5Q5U1"/>
<feature type="compositionally biased region" description="Low complexity" evidence="1">
    <location>
        <begin position="661"/>
        <end position="671"/>
    </location>
</feature>
<evidence type="ECO:0000256" key="2">
    <source>
        <dbReference type="SAM" id="SignalP"/>
    </source>
</evidence>